<dbReference type="EMBL" id="JACIJB010000008">
    <property type="protein sequence ID" value="MBB5661136.1"/>
    <property type="molecule type" value="Genomic_DNA"/>
</dbReference>
<dbReference type="RefSeq" id="WP_123288429.1">
    <property type="nucleotide sequence ID" value="NZ_JACIJB010000008.1"/>
</dbReference>
<evidence type="ECO:0000313" key="1">
    <source>
        <dbReference type="EMBL" id="MBB5661136.1"/>
    </source>
</evidence>
<accession>A0A7W9A459</accession>
<reference evidence="1 2" key="1">
    <citation type="submission" date="2020-08" db="EMBL/GenBank/DDBJ databases">
        <title>Genomic Encyclopedia of Type Strains, Phase IV (KMG-IV): sequencing the most valuable type-strain genomes for metagenomic binning, comparative biology and taxonomic classification.</title>
        <authorList>
            <person name="Goeker M."/>
        </authorList>
    </citation>
    <scope>NUCLEOTIDE SEQUENCE [LARGE SCALE GENOMIC DNA]</scope>
    <source>
        <strain evidence="1 2">DSM 24448</strain>
    </source>
</reference>
<keyword evidence="2" id="KW-1185">Reference proteome</keyword>
<evidence type="ECO:0000313" key="2">
    <source>
        <dbReference type="Proteomes" id="UP000548978"/>
    </source>
</evidence>
<name>A0A7W9A459_9CAUL</name>
<sequence length="111" mass="11575">MKAQIETVGLPYSEDAALKGDDPITLAMIKVAYSPEGREAAITATMAGEAAMAGVDPLLQVALGVDYGSHNFGTNRAGEIVGTLMRSLGYKKGPDKDLPPHCVAKTAATWV</sequence>
<comment type="caution">
    <text evidence="1">The sequence shown here is derived from an EMBL/GenBank/DDBJ whole genome shotgun (WGS) entry which is preliminary data.</text>
</comment>
<protein>
    <submittedName>
        <fullName evidence="1">Uncharacterized protein</fullName>
    </submittedName>
</protein>
<gene>
    <name evidence="1" type="ORF">FHS65_001895</name>
</gene>
<dbReference type="AlphaFoldDB" id="A0A7W9A459"/>
<dbReference type="OrthoDB" id="8114703at2"/>
<dbReference type="Proteomes" id="UP000548978">
    <property type="component" value="Unassembled WGS sequence"/>
</dbReference>
<proteinExistence type="predicted"/>
<organism evidence="1 2">
    <name type="scientific">Brevundimonas halotolerans</name>
    <dbReference type="NCBI Taxonomy" id="69670"/>
    <lineage>
        <taxon>Bacteria</taxon>
        <taxon>Pseudomonadati</taxon>
        <taxon>Pseudomonadota</taxon>
        <taxon>Alphaproteobacteria</taxon>
        <taxon>Caulobacterales</taxon>
        <taxon>Caulobacteraceae</taxon>
        <taxon>Brevundimonas</taxon>
    </lineage>
</organism>